<feature type="transmembrane region" description="Helical" evidence="2">
    <location>
        <begin position="204"/>
        <end position="226"/>
    </location>
</feature>
<feature type="compositionally biased region" description="Gly residues" evidence="1">
    <location>
        <begin position="33"/>
        <end position="44"/>
    </location>
</feature>
<feature type="transmembrane region" description="Helical" evidence="2">
    <location>
        <begin position="164"/>
        <end position="183"/>
    </location>
</feature>
<proteinExistence type="predicted"/>
<reference evidence="3" key="1">
    <citation type="submission" date="2020-02" db="EMBL/GenBank/DDBJ databases">
        <authorList>
            <person name="Meier V. D."/>
        </authorList>
    </citation>
    <scope>NUCLEOTIDE SEQUENCE</scope>
    <source>
        <strain evidence="3">AVDCRST_MAG28</strain>
    </source>
</reference>
<evidence type="ECO:0000256" key="2">
    <source>
        <dbReference type="SAM" id="Phobius"/>
    </source>
</evidence>
<feature type="compositionally biased region" description="Basic and acidic residues" evidence="1">
    <location>
        <begin position="1"/>
        <end position="13"/>
    </location>
</feature>
<dbReference type="EMBL" id="CADCVE010000015">
    <property type="protein sequence ID" value="CAA9443904.1"/>
    <property type="molecule type" value="Genomic_DNA"/>
</dbReference>
<keyword evidence="2" id="KW-0812">Transmembrane</keyword>
<feature type="compositionally biased region" description="Basic and acidic residues" evidence="1">
    <location>
        <begin position="48"/>
        <end position="69"/>
    </location>
</feature>
<evidence type="ECO:0000313" key="3">
    <source>
        <dbReference type="EMBL" id="CAA9443904.1"/>
    </source>
</evidence>
<keyword evidence="2" id="KW-1133">Transmembrane helix</keyword>
<protein>
    <submittedName>
        <fullName evidence="3">Uncharacterized protein</fullName>
    </submittedName>
</protein>
<feature type="transmembrane region" description="Helical" evidence="2">
    <location>
        <begin position="122"/>
        <end position="144"/>
    </location>
</feature>
<organism evidence="3">
    <name type="scientific">uncultured Rubrobacteraceae bacterium</name>
    <dbReference type="NCBI Taxonomy" id="349277"/>
    <lineage>
        <taxon>Bacteria</taxon>
        <taxon>Bacillati</taxon>
        <taxon>Actinomycetota</taxon>
        <taxon>Rubrobacteria</taxon>
        <taxon>Rubrobacterales</taxon>
        <taxon>Rubrobacteraceae</taxon>
        <taxon>environmental samples</taxon>
    </lineage>
</organism>
<accession>A0A6J4QL44</accession>
<sequence length="289" mass="30438">MDDRPQDRAEERRRRGPLGDEAAEETRRVPQSGGPGGDPGGSQGGEDTATRRLSPEEAEREAAVREGATRESPSGEATSPRGGPPEDEGKRVIRPARAQGDEDDMPYTREERLRDVYGGVDWLASFIGAVFALLCAGLLLLLFSGLVLGPLGFTLDLRGREIDAAIIIGLVVVGATLLISYFVGGYITGRLVRFDGGRNGAATVGWSVLLTIIFGFFGAVLLGSFLPDSVFGVVQGFLQNTVIPTAGGLFELGLVGAGIAIGAILLMLLGGALGGRLGNRYHTRIDETT</sequence>
<feature type="transmembrane region" description="Helical" evidence="2">
    <location>
        <begin position="246"/>
        <end position="274"/>
    </location>
</feature>
<gene>
    <name evidence="3" type="ORF">AVDCRST_MAG28-785</name>
</gene>
<name>A0A6J4QL44_9ACTN</name>
<evidence type="ECO:0000256" key="1">
    <source>
        <dbReference type="SAM" id="MobiDB-lite"/>
    </source>
</evidence>
<feature type="region of interest" description="Disordered" evidence="1">
    <location>
        <begin position="1"/>
        <end position="107"/>
    </location>
</feature>
<dbReference type="AlphaFoldDB" id="A0A6J4QL44"/>
<keyword evidence="2" id="KW-0472">Membrane</keyword>